<dbReference type="RefSeq" id="WP_004072521.1">
    <property type="nucleotide sequence ID" value="NZ_CM001488.1"/>
</dbReference>
<reference evidence="1 2" key="1">
    <citation type="submission" date="2011-09" db="EMBL/GenBank/DDBJ databases">
        <authorList>
            <consortium name="US DOE Joint Genome Institute (JGI-PGF)"/>
            <person name="Lucas S."/>
            <person name="Han J."/>
            <person name="Lapidus A."/>
            <person name="Cheng J.-F."/>
            <person name="Goodwin L."/>
            <person name="Pitluck S."/>
            <person name="Peters L."/>
            <person name="Land M.L."/>
            <person name="Hauser L."/>
            <person name="Orellana R."/>
            <person name="Lovley D."/>
            <person name="Woyke T.J."/>
        </authorList>
    </citation>
    <scope>NUCLEOTIDE SEQUENCE [LARGE SCALE GENOMIC DNA]</scope>
    <source>
        <strain evidence="1 2">2ac9</strain>
    </source>
</reference>
<proteinExistence type="predicted"/>
<keyword evidence="2" id="KW-1185">Reference proteome</keyword>
<dbReference type="STRING" id="879212.DespoDRAFT_01508"/>
<dbReference type="AlphaFoldDB" id="I5B1T1"/>
<evidence type="ECO:0008006" key="3">
    <source>
        <dbReference type="Google" id="ProtNLM"/>
    </source>
</evidence>
<name>I5B1T1_9BACT</name>
<evidence type="ECO:0000313" key="2">
    <source>
        <dbReference type="Proteomes" id="UP000005778"/>
    </source>
</evidence>
<organism evidence="1 2">
    <name type="scientific">Desulfobacter postgatei 2ac9</name>
    <dbReference type="NCBI Taxonomy" id="879212"/>
    <lineage>
        <taxon>Bacteria</taxon>
        <taxon>Pseudomonadati</taxon>
        <taxon>Thermodesulfobacteriota</taxon>
        <taxon>Desulfobacteria</taxon>
        <taxon>Desulfobacterales</taxon>
        <taxon>Desulfobacteraceae</taxon>
        <taxon>Desulfobacter</taxon>
    </lineage>
</organism>
<accession>I5B1T1</accession>
<evidence type="ECO:0000313" key="1">
    <source>
        <dbReference type="EMBL" id="EIM63444.1"/>
    </source>
</evidence>
<dbReference type="Proteomes" id="UP000005778">
    <property type="component" value="Chromosome"/>
</dbReference>
<gene>
    <name evidence="1" type="ORF">DespoDRAFT_01508</name>
</gene>
<protein>
    <recommendedName>
        <fullName evidence="3">DUF1574 domain-containing protein</fullName>
    </recommendedName>
</protein>
<sequence length="335" mass="37866">MKIIVGFFGGFCGAALLWILLVMGQLGNATPDSQWVRQAYAYKRALCDKISGSKIVIVGGSAALFSINSIALQERYHRPVINLGVNAGVSLPYILEQAKAVLTPGDTALLPLEYPLYNYNYTINPVMVDFYLSEPGLLAKQAWQLQLKLLFAVTPERLIQGYRGIPRGFSVQGLYGPHHMNAHGDQTHSEVARQSENQKAIVNSLTPRYYGKNFSKKNEAWNLLTAFQHWADSRNICLIFIPPGFLFQQAYITDPVENHFYTTLPALARKKGLTYLGRPLEYMFPPDYYFDTPYHLTAEARQIYTTRIIELIGPIMNKEIIHSHVQRIPGSGYRF</sequence>
<dbReference type="eggNOG" id="ENOG5032ZWX">
    <property type="taxonomic scope" value="Bacteria"/>
</dbReference>
<dbReference type="HOGENOM" id="CLU_070296_0_0_7"/>
<dbReference type="OrthoDB" id="5501258at2"/>
<dbReference type="EMBL" id="CM001488">
    <property type="protein sequence ID" value="EIM63444.1"/>
    <property type="molecule type" value="Genomic_DNA"/>
</dbReference>
<reference evidence="1 2" key="2">
    <citation type="submission" date="2012-02" db="EMBL/GenBank/DDBJ databases">
        <title>Improved High-Quality Draft sequence of Desulfobacter postgatei 2ac9.</title>
        <authorList>
            <consortium name="US DOE Joint Genome Institute"/>
            <person name="Lucas S."/>
            <person name="Han J."/>
            <person name="Lapidus A."/>
            <person name="Cheng J.-F."/>
            <person name="Goodwin L."/>
            <person name="Pitluck S."/>
            <person name="Peters L."/>
            <person name="Ovchinnikova G."/>
            <person name="Held B."/>
            <person name="Detter J.C."/>
            <person name="Han C."/>
            <person name="Tapia R."/>
            <person name="Land M."/>
            <person name="Hauser L."/>
            <person name="Kyrpides N."/>
            <person name="Ivanova N."/>
            <person name="Pagani I."/>
            <person name="Orellana R."/>
            <person name="Lovley D."/>
            <person name="Woyke T."/>
        </authorList>
    </citation>
    <scope>NUCLEOTIDE SEQUENCE [LARGE SCALE GENOMIC DNA]</scope>
    <source>
        <strain evidence="1 2">2ac9</strain>
    </source>
</reference>